<dbReference type="SUPFAM" id="SSF53756">
    <property type="entry name" value="UDP-Glycosyltransferase/glycogen phosphorylase"/>
    <property type="match status" value="1"/>
</dbReference>
<name>A0ABS7NEV3_9RHOB</name>
<dbReference type="EMBL" id="JAHVJA010000003">
    <property type="protein sequence ID" value="MBY6139727.1"/>
    <property type="molecule type" value="Genomic_DNA"/>
</dbReference>
<organism evidence="1 2">
    <name type="scientific">Leisingera daeponensis</name>
    <dbReference type="NCBI Taxonomy" id="405746"/>
    <lineage>
        <taxon>Bacteria</taxon>
        <taxon>Pseudomonadati</taxon>
        <taxon>Pseudomonadota</taxon>
        <taxon>Alphaproteobacteria</taxon>
        <taxon>Rhodobacterales</taxon>
        <taxon>Roseobacteraceae</taxon>
        <taxon>Leisingera</taxon>
    </lineage>
</organism>
<evidence type="ECO:0000313" key="1">
    <source>
        <dbReference type="EMBL" id="MBY6139727.1"/>
    </source>
</evidence>
<keyword evidence="2" id="KW-1185">Reference proteome</keyword>
<sequence length="348" mass="37660">MKPPHHPVPSGDREIARNLMSLIRNSGAEVQLVSDLRIYDKHGSEELQAALTAQAQAEASRLTNEMPETDLWVTYHNYYKAPDLIGPAVARARSIPYVQIESTRATKRLSGPWAEFAQAAHDAANVAGAIFYFTQQDRFALERDRCGDQAIAHLPPFLPLEELPALSSLQGPMLTAGMMRAGDKLASYAIIADTLARLSGDWRLEIAGDGPARPAIEALLAPFGPKISFLGQLGRAELTAAYAKASLFLWPGVNEAVGMVYLEAQAHGLPVAAQNRPGVKDVLLPATYPAPEEGAQGLASFTSQLLANSALRTETARHARNFILNNHLAPAAARRFWDTVLPLMGSRA</sequence>
<proteinExistence type="predicted"/>
<dbReference type="Pfam" id="PF13692">
    <property type="entry name" value="Glyco_trans_1_4"/>
    <property type="match status" value="1"/>
</dbReference>
<evidence type="ECO:0000313" key="2">
    <source>
        <dbReference type="Proteomes" id="UP000766629"/>
    </source>
</evidence>
<dbReference type="PANTHER" id="PTHR45947">
    <property type="entry name" value="SULFOQUINOVOSYL TRANSFERASE SQD2"/>
    <property type="match status" value="1"/>
</dbReference>
<protein>
    <submittedName>
        <fullName evidence="1">Glycosyltransferase</fullName>
    </submittedName>
</protein>
<gene>
    <name evidence="1" type="ORF">KUV26_09810</name>
</gene>
<dbReference type="PANTHER" id="PTHR45947:SF3">
    <property type="entry name" value="SULFOQUINOVOSYL TRANSFERASE SQD2"/>
    <property type="match status" value="1"/>
</dbReference>
<dbReference type="CDD" id="cd03801">
    <property type="entry name" value="GT4_PimA-like"/>
    <property type="match status" value="1"/>
</dbReference>
<reference evidence="1 2" key="1">
    <citation type="submission" date="2021-06" db="EMBL/GenBank/DDBJ databases">
        <title>50 bacteria genomes isolated from Dapeng, Shenzhen, China.</title>
        <authorList>
            <person name="Zheng W."/>
            <person name="Yu S."/>
            <person name="Huang Y."/>
        </authorList>
    </citation>
    <scope>NUCLEOTIDE SEQUENCE [LARGE SCALE GENOMIC DNA]</scope>
    <source>
        <strain evidence="1 2">DP1N14-2</strain>
    </source>
</reference>
<accession>A0ABS7NEV3</accession>
<comment type="caution">
    <text evidence="1">The sequence shown here is derived from an EMBL/GenBank/DDBJ whole genome shotgun (WGS) entry which is preliminary data.</text>
</comment>
<dbReference type="Proteomes" id="UP000766629">
    <property type="component" value="Unassembled WGS sequence"/>
</dbReference>
<dbReference type="InterPro" id="IPR050194">
    <property type="entry name" value="Glycosyltransferase_grp1"/>
</dbReference>
<dbReference type="Gene3D" id="3.40.50.2000">
    <property type="entry name" value="Glycogen Phosphorylase B"/>
    <property type="match status" value="1"/>
</dbReference>